<evidence type="ECO:0000256" key="10">
    <source>
        <dbReference type="ARBA" id="ARBA00023136"/>
    </source>
</evidence>
<keyword evidence="7" id="KW-0862">Zinc</keyword>
<comment type="similarity">
    <text evidence="3">Belongs to the peptidase M50B family.</text>
</comment>
<dbReference type="PANTHER" id="PTHR42837">
    <property type="entry name" value="REGULATOR OF SIGMA-E PROTEASE RSEP"/>
    <property type="match status" value="1"/>
</dbReference>
<dbReference type="EMBL" id="NFKK01000010">
    <property type="protein sequence ID" value="OUP52440.1"/>
    <property type="molecule type" value="Genomic_DNA"/>
</dbReference>
<dbReference type="Gene3D" id="2.30.42.10">
    <property type="match status" value="1"/>
</dbReference>
<evidence type="ECO:0000259" key="12">
    <source>
        <dbReference type="Pfam" id="PF02163"/>
    </source>
</evidence>
<dbReference type="RefSeq" id="WP_087373313.1">
    <property type="nucleotide sequence ID" value="NZ_NFKK01000010.1"/>
</dbReference>
<keyword evidence="9" id="KW-0482">Metalloprotease</keyword>
<sequence>MLANIFWIVIALLGFGLLIMAHEFGHCIAAKRGGVQVDEFWIGMGPKLLQKQVGETTYCLCLLPIGGACVMSGEDQESDNPRAFGNAKWLTRFIILVAGVVMNFILGFVILLCLSWNIQQEAVPVIAQFAEGFSSQGEQGLMEGDRILKIDGYRIFTGSDVSEGLRRGASDGKFDFVLERDGQKIQVNGVELANDLDLGDGRKGYGLYFEVEDLTLTGHLRYALVLAVNDTRMVWHSLGDLITGAVGVDQLSGPVGVVAVTAQTAQAGALPFWSLLAFISINLGVMNLLPIPGLDGGRILFLLVEGVRRKPLDRKLEGYVNLAGLCALFALILYVTGQDIMRLL</sequence>
<keyword evidence="4" id="KW-0645">Protease</keyword>
<dbReference type="PANTHER" id="PTHR42837:SF2">
    <property type="entry name" value="MEMBRANE METALLOPROTEASE ARASP2, CHLOROPLASTIC-RELATED"/>
    <property type="match status" value="1"/>
</dbReference>
<evidence type="ECO:0000256" key="7">
    <source>
        <dbReference type="ARBA" id="ARBA00022833"/>
    </source>
</evidence>
<protein>
    <recommendedName>
        <fullName evidence="12">Peptidase M50 domain-containing protein</fullName>
    </recommendedName>
</protein>
<gene>
    <name evidence="13" type="ORF">B5F17_09265</name>
</gene>
<evidence type="ECO:0000256" key="11">
    <source>
        <dbReference type="SAM" id="Phobius"/>
    </source>
</evidence>
<organism evidence="13 14">
    <name type="scientific">Butyricicoccus pullicaecorum</name>
    <dbReference type="NCBI Taxonomy" id="501571"/>
    <lineage>
        <taxon>Bacteria</taxon>
        <taxon>Bacillati</taxon>
        <taxon>Bacillota</taxon>
        <taxon>Clostridia</taxon>
        <taxon>Eubacteriales</taxon>
        <taxon>Butyricicoccaceae</taxon>
        <taxon>Butyricicoccus</taxon>
    </lineage>
</organism>
<dbReference type="Proteomes" id="UP000195897">
    <property type="component" value="Unassembled WGS sequence"/>
</dbReference>
<accession>A0A1Y4L970</accession>
<evidence type="ECO:0000256" key="3">
    <source>
        <dbReference type="ARBA" id="ARBA00007931"/>
    </source>
</evidence>
<evidence type="ECO:0000256" key="4">
    <source>
        <dbReference type="ARBA" id="ARBA00022670"/>
    </source>
</evidence>
<evidence type="ECO:0000256" key="6">
    <source>
        <dbReference type="ARBA" id="ARBA00022801"/>
    </source>
</evidence>
<dbReference type="InterPro" id="IPR036034">
    <property type="entry name" value="PDZ_sf"/>
</dbReference>
<dbReference type="InterPro" id="IPR004387">
    <property type="entry name" value="Pept_M50_Zn"/>
</dbReference>
<evidence type="ECO:0000256" key="2">
    <source>
        <dbReference type="ARBA" id="ARBA00004141"/>
    </source>
</evidence>
<feature type="transmembrane region" description="Helical" evidence="11">
    <location>
        <begin position="6"/>
        <end position="24"/>
    </location>
</feature>
<feature type="transmembrane region" description="Helical" evidence="11">
    <location>
        <begin position="93"/>
        <end position="118"/>
    </location>
</feature>
<dbReference type="SUPFAM" id="SSF50156">
    <property type="entry name" value="PDZ domain-like"/>
    <property type="match status" value="1"/>
</dbReference>
<dbReference type="GO" id="GO:0006508">
    <property type="term" value="P:proteolysis"/>
    <property type="evidence" value="ECO:0007669"/>
    <property type="project" value="UniProtKB-KW"/>
</dbReference>
<evidence type="ECO:0000256" key="1">
    <source>
        <dbReference type="ARBA" id="ARBA00001947"/>
    </source>
</evidence>
<dbReference type="InterPro" id="IPR008915">
    <property type="entry name" value="Peptidase_M50"/>
</dbReference>
<comment type="caution">
    <text evidence="13">The sequence shown here is derived from an EMBL/GenBank/DDBJ whole genome shotgun (WGS) entry which is preliminary data.</text>
</comment>
<keyword evidence="8 11" id="KW-1133">Transmembrane helix</keyword>
<feature type="transmembrane region" description="Helical" evidence="11">
    <location>
        <begin position="270"/>
        <end position="289"/>
    </location>
</feature>
<evidence type="ECO:0000313" key="14">
    <source>
        <dbReference type="Proteomes" id="UP000195897"/>
    </source>
</evidence>
<evidence type="ECO:0000313" key="13">
    <source>
        <dbReference type="EMBL" id="OUP52440.1"/>
    </source>
</evidence>
<dbReference type="Pfam" id="PF02163">
    <property type="entry name" value="Peptidase_M50"/>
    <property type="match status" value="1"/>
</dbReference>
<dbReference type="CDD" id="cd06163">
    <property type="entry name" value="S2P-M50_PDZ_RseP-like"/>
    <property type="match status" value="1"/>
</dbReference>
<evidence type="ECO:0000256" key="9">
    <source>
        <dbReference type="ARBA" id="ARBA00023049"/>
    </source>
</evidence>
<feature type="domain" description="Peptidase M50" evidence="12">
    <location>
        <begin position="11"/>
        <end position="331"/>
    </location>
</feature>
<dbReference type="GO" id="GO:0004222">
    <property type="term" value="F:metalloendopeptidase activity"/>
    <property type="evidence" value="ECO:0007669"/>
    <property type="project" value="InterPro"/>
</dbReference>
<dbReference type="AlphaFoldDB" id="A0A1Y4L970"/>
<comment type="subcellular location">
    <subcellularLocation>
        <location evidence="2">Membrane</location>
        <topology evidence="2">Multi-pass membrane protein</topology>
    </subcellularLocation>
</comment>
<keyword evidence="10 11" id="KW-0472">Membrane</keyword>
<comment type="cofactor">
    <cofactor evidence="1">
        <name>Zn(2+)</name>
        <dbReference type="ChEBI" id="CHEBI:29105"/>
    </cofactor>
</comment>
<dbReference type="GO" id="GO:0016020">
    <property type="term" value="C:membrane"/>
    <property type="evidence" value="ECO:0007669"/>
    <property type="project" value="UniProtKB-SubCell"/>
</dbReference>
<keyword evidence="6" id="KW-0378">Hydrolase</keyword>
<evidence type="ECO:0000256" key="5">
    <source>
        <dbReference type="ARBA" id="ARBA00022692"/>
    </source>
</evidence>
<feature type="transmembrane region" description="Helical" evidence="11">
    <location>
        <begin position="318"/>
        <end position="337"/>
    </location>
</feature>
<proteinExistence type="inferred from homology"/>
<name>A0A1Y4L970_9FIRM</name>
<reference evidence="14" key="1">
    <citation type="submission" date="2017-04" db="EMBL/GenBank/DDBJ databases">
        <title>Function of individual gut microbiota members based on whole genome sequencing of pure cultures obtained from chicken caecum.</title>
        <authorList>
            <person name="Medvecky M."/>
            <person name="Cejkova D."/>
            <person name="Polansky O."/>
            <person name="Karasova D."/>
            <person name="Kubasova T."/>
            <person name="Cizek A."/>
            <person name="Rychlik I."/>
        </authorList>
    </citation>
    <scope>NUCLEOTIDE SEQUENCE [LARGE SCALE GENOMIC DNA]</scope>
    <source>
        <strain evidence="14">An180</strain>
    </source>
</reference>
<keyword evidence="5 11" id="KW-0812">Transmembrane</keyword>
<evidence type="ECO:0000256" key="8">
    <source>
        <dbReference type="ARBA" id="ARBA00022989"/>
    </source>
</evidence>